<evidence type="ECO:0000256" key="1">
    <source>
        <dbReference type="SAM" id="Phobius"/>
    </source>
</evidence>
<feature type="transmembrane region" description="Helical" evidence="1">
    <location>
        <begin position="12"/>
        <end position="32"/>
    </location>
</feature>
<protein>
    <submittedName>
        <fullName evidence="2">Uncharacterized protein</fullName>
    </submittedName>
</protein>
<dbReference type="KEGG" id="cpas:Clopa_1355"/>
<keyword evidence="1" id="KW-0472">Membrane</keyword>
<dbReference type="Proteomes" id="UP000013523">
    <property type="component" value="Chromosome"/>
</dbReference>
<reference evidence="2 3" key="1">
    <citation type="submission" date="2012-01" db="EMBL/GenBank/DDBJ databases">
        <title>Complete sequence of chromosome of Clostridium pasteurianum BC1.</title>
        <authorList>
            <consortium name="US DOE Joint Genome Institute"/>
            <person name="Lucas S."/>
            <person name="Han J."/>
            <person name="Lapidus A."/>
            <person name="Cheng J.-F."/>
            <person name="Goodwin L."/>
            <person name="Pitluck S."/>
            <person name="Peters L."/>
            <person name="Mikhailova N."/>
            <person name="Teshima H."/>
            <person name="Detter J.C."/>
            <person name="Han C."/>
            <person name="Tapia R."/>
            <person name="Land M."/>
            <person name="Hauser L."/>
            <person name="Kyrpides N."/>
            <person name="Ivanova N."/>
            <person name="Pagani I."/>
            <person name="Dunn J."/>
            <person name="Taghavi S."/>
            <person name="Francis A."/>
            <person name="van der Lelie D."/>
            <person name="Woyke T."/>
        </authorList>
    </citation>
    <scope>NUCLEOTIDE SEQUENCE [LARGE SCALE GENOMIC DNA]</scope>
    <source>
        <strain evidence="2 3">BC1</strain>
    </source>
</reference>
<evidence type="ECO:0000313" key="3">
    <source>
        <dbReference type="Proteomes" id="UP000013523"/>
    </source>
</evidence>
<keyword evidence="1" id="KW-1133">Transmembrane helix</keyword>
<feature type="transmembrane region" description="Helical" evidence="1">
    <location>
        <begin position="79"/>
        <end position="100"/>
    </location>
</feature>
<dbReference type="AlphaFoldDB" id="R4JZS1"/>
<name>R4JZS1_CLOPA</name>
<sequence>MGKFDLVESLGILSVDTVWCIIFVVCSILFLLKEKQGKYILSIFLIDWAIIQYTSHWNYTIFGATERKLKGYNEYFANTYNIILHILIISLLILIMVIYFKKET</sequence>
<organism evidence="2 3">
    <name type="scientific">Clostridium pasteurianum BC1</name>
    <dbReference type="NCBI Taxonomy" id="86416"/>
    <lineage>
        <taxon>Bacteria</taxon>
        <taxon>Bacillati</taxon>
        <taxon>Bacillota</taxon>
        <taxon>Clostridia</taxon>
        <taxon>Eubacteriales</taxon>
        <taxon>Clostridiaceae</taxon>
        <taxon>Clostridium</taxon>
    </lineage>
</organism>
<feature type="transmembrane region" description="Helical" evidence="1">
    <location>
        <begin position="39"/>
        <end position="59"/>
    </location>
</feature>
<evidence type="ECO:0000313" key="2">
    <source>
        <dbReference type="EMBL" id="AGK96337.1"/>
    </source>
</evidence>
<proteinExistence type="predicted"/>
<keyword evidence="1" id="KW-0812">Transmembrane</keyword>
<accession>R4JZS1</accession>
<dbReference type="EMBL" id="CP003261">
    <property type="protein sequence ID" value="AGK96337.1"/>
    <property type="molecule type" value="Genomic_DNA"/>
</dbReference>
<dbReference type="HOGENOM" id="CLU_151320_0_0_9"/>
<gene>
    <name evidence="2" type="ORF">Clopa_1355</name>
</gene>
<keyword evidence="3" id="KW-1185">Reference proteome</keyword>